<dbReference type="EMBL" id="JANYMP010000024">
    <property type="protein sequence ID" value="MCS7482518.1"/>
    <property type="molecule type" value="Genomic_DNA"/>
</dbReference>
<keyword evidence="1" id="KW-0812">Transmembrane</keyword>
<feature type="transmembrane region" description="Helical" evidence="1">
    <location>
        <begin position="150"/>
        <end position="170"/>
    </location>
</feature>
<keyword evidence="1" id="KW-0472">Membrane</keyword>
<protein>
    <submittedName>
        <fullName evidence="2">Uncharacterized protein</fullName>
    </submittedName>
</protein>
<reference evidence="2" key="1">
    <citation type="submission" date="2022-08" db="EMBL/GenBank/DDBJ databases">
        <authorList>
            <person name="Tistechok S."/>
            <person name="Samborskyy M."/>
            <person name="Roman I."/>
        </authorList>
    </citation>
    <scope>NUCLEOTIDE SEQUENCE</scope>
    <source>
        <strain evidence="2">DSM 103496</strain>
    </source>
</reference>
<organism evidence="2 3">
    <name type="scientific">Umezawaea endophytica</name>
    <dbReference type="NCBI Taxonomy" id="1654476"/>
    <lineage>
        <taxon>Bacteria</taxon>
        <taxon>Bacillati</taxon>
        <taxon>Actinomycetota</taxon>
        <taxon>Actinomycetes</taxon>
        <taxon>Pseudonocardiales</taxon>
        <taxon>Pseudonocardiaceae</taxon>
        <taxon>Umezawaea</taxon>
    </lineage>
</organism>
<proteinExistence type="predicted"/>
<feature type="transmembrane region" description="Helical" evidence="1">
    <location>
        <begin position="72"/>
        <end position="93"/>
    </location>
</feature>
<comment type="caution">
    <text evidence="2">The sequence shown here is derived from an EMBL/GenBank/DDBJ whole genome shotgun (WGS) entry which is preliminary data.</text>
</comment>
<dbReference type="RefSeq" id="WP_259627982.1">
    <property type="nucleotide sequence ID" value="NZ_JANYMP010000024.1"/>
</dbReference>
<gene>
    <name evidence="2" type="ORF">NZH93_37210</name>
</gene>
<dbReference type="AlphaFoldDB" id="A0A9X3A5Q2"/>
<keyword evidence="3" id="KW-1185">Reference proteome</keyword>
<evidence type="ECO:0000313" key="2">
    <source>
        <dbReference type="EMBL" id="MCS7482518.1"/>
    </source>
</evidence>
<sequence length="399" mass="42959">MRSIDISDNGARHHVLAEILGAQIAWWQLGFGVRREVLRAARRGTRFPEPDVWRVAVGWAGQWLAAPRWWRLLFGTGVTVLAMVCFAALASGLAEVDELTALSVATAGGVPLATAWASWQARRARSLVRLDPDAGSTPERLSSRGLTVRALATLLTAVTAAATLVVAAAHERSSWPKCPRFTVDPPVLDWWRRDPAGCPAGDTLVGAAGLRYTPWTTTERFTGRELDNVVYVAPEGPLLLPTAIFAVWAASGGPSGELGQPVGGATNDLVAYMNFRGGAVVAHTGGIPKVHLGQEYSHSRAPDSACVPHDRPCVTEAYADAAGIHLGWHHGMADAFNVAWWPRGEPELMAGREVAGYEFTLPDPRPSTVYVLEVSACHKRFLRRSLCTWQSDPVTVGVG</sequence>
<feature type="transmembrane region" description="Helical" evidence="1">
    <location>
        <begin position="99"/>
        <end position="119"/>
    </location>
</feature>
<name>A0A9X3A5Q2_9PSEU</name>
<evidence type="ECO:0000313" key="3">
    <source>
        <dbReference type="Proteomes" id="UP001141259"/>
    </source>
</evidence>
<accession>A0A9X3A5Q2</accession>
<keyword evidence="1" id="KW-1133">Transmembrane helix</keyword>
<evidence type="ECO:0000256" key="1">
    <source>
        <dbReference type="SAM" id="Phobius"/>
    </source>
</evidence>
<dbReference type="Proteomes" id="UP001141259">
    <property type="component" value="Unassembled WGS sequence"/>
</dbReference>